<keyword evidence="2" id="KW-1185">Reference proteome</keyword>
<dbReference type="CDD" id="cd01301">
    <property type="entry name" value="rDP_like"/>
    <property type="match status" value="1"/>
</dbReference>
<evidence type="ECO:0000313" key="1">
    <source>
        <dbReference type="EMBL" id="SHJ56096.1"/>
    </source>
</evidence>
<dbReference type="PANTHER" id="PTHR10443">
    <property type="entry name" value="MICROSOMAL DIPEPTIDASE"/>
    <property type="match status" value="1"/>
</dbReference>
<dbReference type="Pfam" id="PF01244">
    <property type="entry name" value="Peptidase_M19"/>
    <property type="match status" value="1"/>
</dbReference>
<sequence>MEDIKIIDAHCDTLLLFDNNDYDFHKLNEIGHIDLERLISANVLLQFFAIFIEPQYLNQALETGLSMVNKLLRSINSDSRLFLVTDKSTFTNLAPGKVGAVISLEGGEVINKNLHLIDIFYQLGVRSIGLTWNNSNLLCDGIGEPRGGGLTIFGKEVVNRMSELKMILDVSHISVKGFWDCIELYTHPVLASHSNVKKLCNHGRNLSDEQIKGIAQTRGLIGVNFVPYHLTNDPEEASIDHIIDHICYIGDLVGIEYVGIGSDFDGVNILPQGIKDVRDMVKIVQRMGERGFSHQEIDKVFYSNFYNFLSHYFKEE</sequence>
<dbReference type="OrthoDB" id="9804920at2"/>
<dbReference type="PANTHER" id="PTHR10443:SF12">
    <property type="entry name" value="DIPEPTIDASE"/>
    <property type="match status" value="1"/>
</dbReference>
<reference evidence="2" key="1">
    <citation type="submission" date="2016-11" db="EMBL/GenBank/DDBJ databases">
        <authorList>
            <person name="Varghese N."/>
            <person name="Submissions S."/>
        </authorList>
    </citation>
    <scope>NUCLEOTIDE SEQUENCE [LARGE SCALE GENOMIC DNA]</scope>
    <source>
        <strain evidence="2">DSM 14826</strain>
    </source>
</reference>
<proteinExistence type="predicted"/>
<dbReference type="STRING" id="1120989.SAMN02745227_00054"/>
<dbReference type="RefSeq" id="WP_072905214.1">
    <property type="nucleotide sequence ID" value="NZ_FRAI01000005.1"/>
</dbReference>
<dbReference type="Gene3D" id="3.20.20.140">
    <property type="entry name" value="Metal-dependent hydrolases"/>
    <property type="match status" value="1"/>
</dbReference>
<organism evidence="1 2">
    <name type="scientific">Anaerobranca californiensis DSM 14826</name>
    <dbReference type="NCBI Taxonomy" id="1120989"/>
    <lineage>
        <taxon>Bacteria</taxon>
        <taxon>Bacillati</taxon>
        <taxon>Bacillota</taxon>
        <taxon>Clostridia</taxon>
        <taxon>Eubacteriales</taxon>
        <taxon>Proteinivoracaceae</taxon>
        <taxon>Anaerobranca</taxon>
    </lineage>
</organism>
<dbReference type="InterPro" id="IPR008257">
    <property type="entry name" value="Pept_M19"/>
</dbReference>
<dbReference type="Proteomes" id="UP000243547">
    <property type="component" value="Unassembled WGS sequence"/>
</dbReference>
<dbReference type="GO" id="GO:0070573">
    <property type="term" value="F:metallodipeptidase activity"/>
    <property type="evidence" value="ECO:0007669"/>
    <property type="project" value="InterPro"/>
</dbReference>
<name>A0A1M6KAX6_9FIRM</name>
<dbReference type="AlphaFoldDB" id="A0A1M6KAX6"/>
<dbReference type="InterPro" id="IPR032466">
    <property type="entry name" value="Metal_Hydrolase"/>
</dbReference>
<dbReference type="PROSITE" id="PS51365">
    <property type="entry name" value="RENAL_DIPEPTIDASE_2"/>
    <property type="match status" value="1"/>
</dbReference>
<dbReference type="GO" id="GO:0006508">
    <property type="term" value="P:proteolysis"/>
    <property type="evidence" value="ECO:0007669"/>
    <property type="project" value="InterPro"/>
</dbReference>
<dbReference type="EMBL" id="FRAI01000005">
    <property type="protein sequence ID" value="SHJ56096.1"/>
    <property type="molecule type" value="Genomic_DNA"/>
</dbReference>
<evidence type="ECO:0000313" key="2">
    <source>
        <dbReference type="Proteomes" id="UP000243547"/>
    </source>
</evidence>
<gene>
    <name evidence="1" type="ORF">SAMN02745227_00054</name>
</gene>
<accession>A0A1M6KAX6</accession>
<dbReference type="SUPFAM" id="SSF51556">
    <property type="entry name" value="Metallo-dependent hydrolases"/>
    <property type="match status" value="1"/>
</dbReference>
<protein>
    <submittedName>
        <fullName evidence="1">Dipeptidase. Metallo peptidase. MEROPS family M19</fullName>
    </submittedName>
</protein>